<feature type="region of interest" description="Disordered" evidence="1">
    <location>
        <begin position="125"/>
        <end position="169"/>
    </location>
</feature>
<dbReference type="AlphaFoldDB" id="A0AAU7D4B5"/>
<dbReference type="RefSeq" id="WP_348266171.1">
    <property type="nucleotide sequence ID" value="NZ_CP121194.1"/>
</dbReference>
<proteinExistence type="predicted"/>
<reference evidence="3" key="1">
    <citation type="submission" date="2023-03" db="EMBL/GenBank/DDBJ databases">
        <title>Edaphobacter sp.</title>
        <authorList>
            <person name="Huber K.J."/>
            <person name="Papendorf J."/>
            <person name="Pilke C."/>
            <person name="Bunk B."/>
            <person name="Sproeer C."/>
            <person name="Pester M."/>
        </authorList>
    </citation>
    <scope>NUCLEOTIDE SEQUENCE</scope>
    <source>
        <strain evidence="2">DSM 109919</strain>
        <strain evidence="3">DSM 109920</strain>
    </source>
</reference>
<name>A0AAU7D4B5_9BACT</name>
<dbReference type="EMBL" id="CP121195">
    <property type="protein sequence ID" value="XBH11968.1"/>
    <property type="molecule type" value="Genomic_DNA"/>
</dbReference>
<dbReference type="InterPro" id="IPR021455">
    <property type="entry name" value="DUF3106"/>
</dbReference>
<evidence type="ECO:0000313" key="2">
    <source>
        <dbReference type="EMBL" id="XBH08661.1"/>
    </source>
</evidence>
<accession>A0AAU7D4B5</accession>
<dbReference type="Pfam" id="PF11304">
    <property type="entry name" value="DUF3106"/>
    <property type="match status" value="1"/>
</dbReference>
<protein>
    <submittedName>
        <fullName evidence="3">DUF3106 domain-containing protein</fullName>
    </submittedName>
</protein>
<feature type="region of interest" description="Disordered" evidence="1">
    <location>
        <begin position="1"/>
        <end position="32"/>
    </location>
</feature>
<dbReference type="EMBL" id="CP121194">
    <property type="protein sequence ID" value="XBH08661.1"/>
    <property type="molecule type" value="Genomic_DNA"/>
</dbReference>
<evidence type="ECO:0000256" key="1">
    <source>
        <dbReference type="SAM" id="MobiDB-lite"/>
    </source>
</evidence>
<dbReference type="KEGG" id="epl:P4G45_09145"/>
<gene>
    <name evidence="2" type="ORF">P4G45_09145</name>
    <name evidence="3" type="ORF">P8936_09605</name>
</gene>
<sequence length="169" mass="19680">MHAPPNQGRQGQRPQHQEHLDQWMNRHGNMPLAQQQRALENEPGFRQLPPQTQQQLRNRLTQLNDMPPAQRQRLIERNEAIERLTPQQRQQVRGAMQQLGTLPADRRRMVARAFRDLREMDPSQRQAILSSDRFRSQFSPQERGTLSQLLDVEPLLPAPHSDGTSQPAR</sequence>
<accession>A0AAU7CTZ0</accession>
<feature type="compositionally biased region" description="Low complexity" evidence="1">
    <location>
        <begin position="1"/>
        <end position="14"/>
    </location>
</feature>
<organism evidence="3">
    <name type="scientific">Edaphobacter paludis</name>
    <dbReference type="NCBI Taxonomy" id="3035702"/>
    <lineage>
        <taxon>Bacteria</taxon>
        <taxon>Pseudomonadati</taxon>
        <taxon>Acidobacteriota</taxon>
        <taxon>Terriglobia</taxon>
        <taxon>Terriglobales</taxon>
        <taxon>Acidobacteriaceae</taxon>
        <taxon>Edaphobacter</taxon>
    </lineage>
</organism>
<evidence type="ECO:0000313" key="3">
    <source>
        <dbReference type="EMBL" id="XBH11968.1"/>
    </source>
</evidence>
<feature type="compositionally biased region" description="Polar residues" evidence="1">
    <location>
        <begin position="136"/>
        <end position="148"/>
    </location>
</feature>